<dbReference type="AlphaFoldDB" id="A0AA41XER7"/>
<organism evidence="1 2">
    <name type="scientific">Herbiconiux oxytropis</name>
    <dbReference type="NCBI Taxonomy" id="2970915"/>
    <lineage>
        <taxon>Bacteria</taxon>
        <taxon>Bacillati</taxon>
        <taxon>Actinomycetota</taxon>
        <taxon>Actinomycetes</taxon>
        <taxon>Micrococcales</taxon>
        <taxon>Microbacteriaceae</taxon>
        <taxon>Herbiconiux</taxon>
    </lineage>
</organism>
<keyword evidence="2" id="KW-1185">Reference proteome</keyword>
<gene>
    <name evidence="1" type="ORF">N1028_13230</name>
</gene>
<evidence type="ECO:0000313" key="2">
    <source>
        <dbReference type="Proteomes" id="UP001165587"/>
    </source>
</evidence>
<comment type="caution">
    <text evidence="1">The sequence shown here is derived from an EMBL/GenBank/DDBJ whole genome shotgun (WGS) entry which is preliminary data.</text>
</comment>
<name>A0AA41XER7_9MICO</name>
<dbReference type="RefSeq" id="WP_259529731.1">
    <property type="nucleotide sequence ID" value="NZ_JANLCK010000007.1"/>
</dbReference>
<proteinExistence type="predicted"/>
<sequence>MSHIDEDATVEPPELTALATLPKSIGSAISYAHRGTVYWLSPVASDRWVVGKGGSNETVAFLAKQHPARFTLEGPGVLAAGESWLLLLARL</sequence>
<accession>A0AA41XER7</accession>
<reference evidence="1" key="1">
    <citation type="submission" date="2022-08" db="EMBL/GenBank/DDBJ databases">
        <authorList>
            <person name="Deng Y."/>
            <person name="Han X.-F."/>
            <person name="Zhang Y.-Q."/>
        </authorList>
    </citation>
    <scope>NUCLEOTIDE SEQUENCE</scope>
    <source>
        <strain evidence="1">CPCC 203407</strain>
    </source>
</reference>
<dbReference type="Proteomes" id="UP001165587">
    <property type="component" value="Unassembled WGS sequence"/>
</dbReference>
<protein>
    <submittedName>
        <fullName evidence="1">Uncharacterized protein</fullName>
    </submittedName>
</protein>
<evidence type="ECO:0000313" key="1">
    <source>
        <dbReference type="EMBL" id="MCS5726856.1"/>
    </source>
</evidence>
<dbReference type="EMBL" id="JANLCK010000007">
    <property type="protein sequence ID" value="MCS5726856.1"/>
    <property type="molecule type" value="Genomic_DNA"/>
</dbReference>